<dbReference type="AlphaFoldDB" id="A0AA37W0D9"/>
<comment type="caution">
    <text evidence="2">The sequence shown here is derived from an EMBL/GenBank/DDBJ whole genome shotgun (WGS) entry which is preliminary data.</text>
</comment>
<dbReference type="RefSeq" id="WP_095506619.1">
    <property type="nucleotide sequence ID" value="NZ_BSNC01000002.1"/>
</dbReference>
<sequence>MSLLTWSKVAKRLERERQELLEDLAEMRDPIDAAEIRGQIAQIKHILDDYPSTPELADD</sequence>
<protein>
    <submittedName>
        <fullName evidence="2">Uncharacterized protein</fullName>
    </submittedName>
</protein>
<name>A0AA37W0D9_9GAMM</name>
<feature type="coiled-coil region" evidence="1">
    <location>
        <begin position="3"/>
        <end position="30"/>
    </location>
</feature>
<gene>
    <name evidence="2" type="ORF">GCM10007895_05990</name>
</gene>
<evidence type="ECO:0000313" key="2">
    <source>
        <dbReference type="EMBL" id="GLP95293.1"/>
    </source>
</evidence>
<evidence type="ECO:0000313" key="3">
    <source>
        <dbReference type="Proteomes" id="UP001161422"/>
    </source>
</evidence>
<reference evidence="2" key="1">
    <citation type="journal article" date="2014" name="Int. J. Syst. Evol. Microbiol.">
        <title>Complete genome sequence of Corynebacterium casei LMG S-19264T (=DSM 44701T), isolated from a smear-ripened cheese.</title>
        <authorList>
            <consortium name="US DOE Joint Genome Institute (JGI-PGF)"/>
            <person name="Walter F."/>
            <person name="Albersmeier A."/>
            <person name="Kalinowski J."/>
            <person name="Ruckert C."/>
        </authorList>
    </citation>
    <scope>NUCLEOTIDE SEQUENCE</scope>
    <source>
        <strain evidence="2">NBRC 101628</strain>
    </source>
</reference>
<evidence type="ECO:0000256" key="1">
    <source>
        <dbReference type="SAM" id="Coils"/>
    </source>
</evidence>
<dbReference type="EMBL" id="BSNC01000002">
    <property type="protein sequence ID" value="GLP95293.1"/>
    <property type="molecule type" value="Genomic_DNA"/>
</dbReference>
<keyword evidence="3" id="KW-1185">Reference proteome</keyword>
<accession>A0AA37W0D9</accession>
<reference evidence="2" key="2">
    <citation type="submission" date="2023-01" db="EMBL/GenBank/DDBJ databases">
        <title>Draft genome sequence of Paraferrimonas sedimenticola strain NBRC 101628.</title>
        <authorList>
            <person name="Sun Q."/>
            <person name="Mori K."/>
        </authorList>
    </citation>
    <scope>NUCLEOTIDE SEQUENCE</scope>
    <source>
        <strain evidence="2">NBRC 101628</strain>
    </source>
</reference>
<keyword evidence="1" id="KW-0175">Coiled coil</keyword>
<dbReference type="Proteomes" id="UP001161422">
    <property type="component" value="Unassembled WGS sequence"/>
</dbReference>
<proteinExistence type="predicted"/>
<organism evidence="2 3">
    <name type="scientific">Paraferrimonas sedimenticola</name>
    <dbReference type="NCBI Taxonomy" id="375674"/>
    <lineage>
        <taxon>Bacteria</taxon>
        <taxon>Pseudomonadati</taxon>
        <taxon>Pseudomonadota</taxon>
        <taxon>Gammaproteobacteria</taxon>
        <taxon>Alteromonadales</taxon>
        <taxon>Ferrimonadaceae</taxon>
        <taxon>Paraferrimonas</taxon>
    </lineage>
</organism>